<feature type="domain" description="Protein kinase" evidence="6">
    <location>
        <begin position="76"/>
        <end position="374"/>
    </location>
</feature>
<dbReference type="InterPro" id="IPR011009">
    <property type="entry name" value="Kinase-like_dom_sf"/>
</dbReference>
<keyword evidence="1 3" id="KW-0547">Nucleotide-binding</keyword>
<proteinExistence type="inferred from homology"/>
<evidence type="ECO:0000313" key="7">
    <source>
        <dbReference type="EMBL" id="OJJ48319.1"/>
    </source>
</evidence>
<keyword evidence="4" id="KW-0418">Kinase</keyword>
<dbReference type="PANTHER" id="PTHR24346">
    <property type="entry name" value="MAP/MICROTUBULE AFFINITY-REGULATING KINASE"/>
    <property type="match status" value="1"/>
</dbReference>
<accession>A0A1L9SM50</accession>
<dbReference type="RefSeq" id="XP_022582829.1">
    <property type="nucleotide sequence ID" value="XM_022729120.1"/>
</dbReference>
<evidence type="ECO:0000256" key="1">
    <source>
        <dbReference type="ARBA" id="ARBA00022741"/>
    </source>
</evidence>
<dbReference type="Pfam" id="PF00069">
    <property type="entry name" value="Pkinase"/>
    <property type="match status" value="1"/>
</dbReference>
<sequence>MVSSLPSVDDNIRKVSIPNSSSLLSTGLNGDHEQQPPHPPSAGLKLRSTDLETSQEISVDFCKLHAEYVNSSRIPGRRGKEVGVGTTSTVRVMYEKGSSKTTLFAVKEFRKCAPEEDKKEYERCIKSEFSIAVSLDHPNIVKTVRLCVHNGLWNQVMEYCSRGELFEIARRKYIRVEDQMCFFKQILQGVAYLHDKGIAHRDIKLENILLTEEGHLKITDFGVATIFRRSHPGMESASEQDPKDSGEIRRCKPGFCGSLPYVAPEVLAEKDYDPRAIDVWSCGIVCVAILMTGKPWNAALPEEPRYAQFLKGWEDFAKLKAGGNPTITGLDIPSCGPYFKAIRKPSLLRLVLKMLHPDPKYRISIHTALRQRWVRDIECCCPDPKDLPNIDSSTDSCRPKFLVQHKHCPIEKRGLFKW</sequence>
<feature type="region of interest" description="Disordered" evidence="5">
    <location>
        <begin position="23"/>
        <end position="45"/>
    </location>
</feature>
<evidence type="ECO:0000256" key="4">
    <source>
        <dbReference type="RuleBase" id="RU000304"/>
    </source>
</evidence>
<organism evidence="7 8">
    <name type="scientific">Penicilliopsis zonata CBS 506.65</name>
    <dbReference type="NCBI Taxonomy" id="1073090"/>
    <lineage>
        <taxon>Eukaryota</taxon>
        <taxon>Fungi</taxon>
        <taxon>Dikarya</taxon>
        <taxon>Ascomycota</taxon>
        <taxon>Pezizomycotina</taxon>
        <taxon>Eurotiomycetes</taxon>
        <taxon>Eurotiomycetidae</taxon>
        <taxon>Eurotiales</taxon>
        <taxon>Aspergillaceae</taxon>
        <taxon>Penicilliopsis</taxon>
    </lineage>
</organism>
<dbReference type="VEuPathDB" id="FungiDB:ASPZODRAFT_63011"/>
<name>A0A1L9SM50_9EURO</name>
<evidence type="ECO:0000256" key="3">
    <source>
        <dbReference type="PROSITE-ProRule" id="PRU10141"/>
    </source>
</evidence>
<dbReference type="Gene3D" id="1.10.510.10">
    <property type="entry name" value="Transferase(Phosphotransferase) domain 1"/>
    <property type="match status" value="1"/>
</dbReference>
<gene>
    <name evidence="7" type="ORF">ASPZODRAFT_63011</name>
</gene>
<dbReference type="STRING" id="1073090.A0A1L9SM50"/>
<keyword evidence="4" id="KW-0723">Serine/threonine-protein kinase</keyword>
<dbReference type="InterPro" id="IPR017441">
    <property type="entry name" value="Protein_kinase_ATP_BS"/>
</dbReference>
<dbReference type="EMBL" id="KV878339">
    <property type="protein sequence ID" value="OJJ48319.1"/>
    <property type="molecule type" value="Genomic_DNA"/>
</dbReference>
<dbReference type="GO" id="GO:0005737">
    <property type="term" value="C:cytoplasm"/>
    <property type="evidence" value="ECO:0007669"/>
    <property type="project" value="TreeGrafter"/>
</dbReference>
<evidence type="ECO:0000256" key="2">
    <source>
        <dbReference type="ARBA" id="ARBA00022840"/>
    </source>
</evidence>
<protein>
    <recommendedName>
        <fullName evidence="6">Protein kinase domain-containing protein</fullName>
    </recommendedName>
</protein>
<dbReference type="PANTHER" id="PTHR24346:SF76">
    <property type="entry name" value="NON-SPECIFIC SERINE_THREONINE PROTEIN KINASE"/>
    <property type="match status" value="1"/>
</dbReference>
<dbReference type="GO" id="GO:0000226">
    <property type="term" value="P:microtubule cytoskeleton organization"/>
    <property type="evidence" value="ECO:0007669"/>
    <property type="project" value="TreeGrafter"/>
</dbReference>
<dbReference type="PROSITE" id="PS00107">
    <property type="entry name" value="PROTEIN_KINASE_ATP"/>
    <property type="match status" value="1"/>
</dbReference>
<comment type="similarity">
    <text evidence="4">Belongs to the protein kinase superfamily.</text>
</comment>
<evidence type="ECO:0000313" key="8">
    <source>
        <dbReference type="Proteomes" id="UP000184188"/>
    </source>
</evidence>
<dbReference type="PROSITE" id="PS00108">
    <property type="entry name" value="PROTEIN_KINASE_ST"/>
    <property type="match status" value="1"/>
</dbReference>
<dbReference type="Proteomes" id="UP000184188">
    <property type="component" value="Unassembled WGS sequence"/>
</dbReference>
<keyword evidence="8" id="KW-1185">Reference proteome</keyword>
<dbReference type="GO" id="GO:0004674">
    <property type="term" value="F:protein serine/threonine kinase activity"/>
    <property type="evidence" value="ECO:0007669"/>
    <property type="project" value="UniProtKB-KW"/>
</dbReference>
<dbReference type="GeneID" id="34615584"/>
<reference evidence="8" key="1">
    <citation type="journal article" date="2017" name="Genome Biol.">
        <title>Comparative genomics reveals high biological diversity and specific adaptations in the industrially and medically important fungal genus Aspergillus.</title>
        <authorList>
            <person name="de Vries R.P."/>
            <person name="Riley R."/>
            <person name="Wiebenga A."/>
            <person name="Aguilar-Osorio G."/>
            <person name="Amillis S."/>
            <person name="Uchima C.A."/>
            <person name="Anderluh G."/>
            <person name="Asadollahi M."/>
            <person name="Askin M."/>
            <person name="Barry K."/>
            <person name="Battaglia E."/>
            <person name="Bayram O."/>
            <person name="Benocci T."/>
            <person name="Braus-Stromeyer S.A."/>
            <person name="Caldana C."/>
            <person name="Canovas D."/>
            <person name="Cerqueira G.C."/>
            <person name="Chen F."/>
            <person name="Chen W."/>
            <person name="Choi C."/>
            <person name="Clum A."/>
            <person name="Dos Santos R.A."/>
            <person name="Damasio A.R."/>
            <person name="Diallinas G."/>
            <person name="Emri T."/>
            <person name="Fekete E."/>
            <person name="Flipphi M."/>
            <person name="Freyberg S."/>
            <person name="Gallo A."/>
            <person name="Gournas C."/>
            <person name="Habgood R."/>
            <person name="Hainaut M."/>
            <person name="Harispe M.L."/>
            <person name="Henrissat B."/>
            <person name="Hilden K.S."/>
            <person name="Hope R."/>
            <person name="Hossain A."/>
            <person name="Karabika E."/>
            <person name="Karaffa L."/>
            <person name="Karanyi Z."/>
            <person name="Krasevec N."/>
            <person name="Kuo A."/>
            <person name="Kusch H."/>
            <person name="LaButti K."/>
            <person name="Lagendijk E.L."/>
            <person name="Lapidus A."/>
            <person name="Levasseur A."/>
            <person name="Lindquist E."/>
            <person name="Lipzen A."/>
            <person name="Logrieco A.F."/>
            <person name="MacCabe A."/>
            <person name="Maekelae M.R."/>
            <person name="Malavazi I."/>
            <person name="Melin P."/>
            <person name="Meyer V."/>
            <person name="Mielnichuk N."/>
            <person name="Miskei M."/>
            <person name="Molnar A.P."/>
            <person name="Mule G."/>
            <person name="Ngan C.Y."/>
            <person name="Orejas M."/>
            <person name="Orosz E."/>
            <person name="Ouedraogo J.P."/>
            <person name="Overkamp K.M."/>
            <person name="Park H.-S."/>
            <person name="Perrone G."/>
            <person name="Piumi F."/>
            <person name="Punt P.J."/>
            <person name="Ram A.F."/>
            <person name="Ramon A."/>
            <person name="Rauscher S."/>
            <person name="Record E."/>
            <person name="Riano-Pachon D.M."/>
            <person name="Robert V."/>
            <person name="Roehrig J."/>
            <person name="Ruller R."/>
            <person name="Salamov A."/>
            <person name="Salih N.S."/>
            <person name="Samson R.A."/>
            <person name="Sandor E."/>
            <person name="Sanguinetti M."/>
            <person name="Schuetze T."/>
            <person name="Sepcic K."/>
            <person name="Shelest E."/>
            <person name="Sherlock G."/>
            <person name="Sophianopoulou V."/>
            <person name="Squina F.M."/>
            <person name="Sun H."/>
            <person name="Susca A."/>
            <person name="Todd R.B."/>
            <person name="Tsang A."/>
            <person name="Unkles S.E."/>
            <person name="van de Wiele N."/>
            <person name="van Rossen-Uffink D."/>
            <person name="Oliveira J.V."/>
            <person name="Vesth T.C."/>
            <person name="Visser J."/>
            <person name="Yu J.-H."/>
            <person name="Zhou M."/>
            <person name="Andersen M.R."/>
            <person name="Archer D.B."/>
            <person name="Baker S.E."/>
            <person name="Benoit I."/>
            <person name="Brakhage A.A."/>
            <person name="Braus G.H."/>
            <person name="Fischer R."/>
            <person name="Frisvad J.C."/>
            <person name="Goldman G.H."/>
            <person name="Houbraken J."/>
            <person name="Oakley B."/>
            <person name="Pocsi I."/>
            <person name="Scazzocchio C."/>
            <person name="Seiboth B."/>
            <person name="vanKuyk P.A."/>
            <person name="Wortman J."/>
            <person name="Dyer P.S."/>
            <person name="Grigoriev I.V."/>
        </authorList>
    </citation>
    <scope>NUCLEOTIDE SEQUENCE [LARGE SCALE GENOMIC DNA]</scope>
    <source>
        <strain evidence="8">CBS 506.65</strain>
    </source>
</reference>
<feature type="binding site" evidence="3">
    <location>
        <position position="107"/>
    </location>
    <ligand>
        <name>ATP</name>
        <dbReference type="ChEBI" id="CHEBI:30616"/>
    </ligand>
</feature>
<keyword evidence="2 3" id="KW-0067">ATP-binding</keyword>
<dbReference type="OrthoDB" id="4062651at2759"/>
<dbReference type="SMART" id="SM00220">
    <property type="entry name" value="S_TKc"/>
    <property type="match status" value="1"/>
</dbReference>
<dbReference type="GO" id="GO:0005524">
    <property type="term" value="F:ATP binding"/>
    <property type="evidence" value="ECO:0007669"/>
    <property type="project" value="UniProtKB-UniRule"/>
</dbReference>
<evidence type="ECO:0000259" key="6">
    <source>
        <dbReference type="PROSITE" id="PS50011"/>
    </source>
</evidence>
<dbReference type="PROSITE" id="PS50011">
    <property type="entry name" value="PROTEIN_KINASE_DOM"/>
    <property type="match status" value="1"/>
</dbReference>
<evidence type="ECO:0000256" key="5">
    <source>
        <dbReference type="SAM" id="MobiDB-lite"/>
    </source>
</evidence>
<dbReference type="AlphaFoldDB" id="A0A1L9SM50"/>
<dbReference type="GO" id="GO:0035556">
    <property type="term" value="P:intracellular signal transduction"/>
    <property type="evidence" value="ECO:0007669"/>
    <property type="project" value="TreeGrafter"/>
</dbReference>
<dbReference type="SUPFAM" id="SSF56112">
    <property type="entry name" value="Protein kinase-like (PK-like)"/>
    <property type="match status" value="1"/>
</dbReference>
<dbReference type="InterPro" id="IPR008271">
    <property type="entry name" value="Ser/Thr_kinase_AS"/>
</dbReference>
<dbReference type="InterPro" id="IPR000719">
    <property type="entry name" value="Prot_kinase_dom"/>
</dbReference>
<keyword evidence="4" id="KW-0808">Transferase</keyword>